<dbReference type="PANTHER" id="PTHR33517:SF3">
    <property type="entry name" value="PROTEIN FAM170A"/>
    <property type="match status" value="1"/>
</dbReference>
<evidence type="ECO:0000313" key="2">
    <source>
        <dbReference type="Proteomes" id="UP001652640"/>
    </source>
</evidence>
<feature type="compositionally biased region" description="Basic and acidic residues" evidence="1">
    <location>
        <begin position="187"/>
        <end position="208"/>
    </location>
</feature>
<protein>
    <submittedName>
        <fullName evidence="3">Protein FAM170A isoform X1</fullName>
    </submittedName>
</protein>
<dbReference type="RefSeq" id="XP_070321228.1">
    <property type="nucleotide sequence ID" value="XM_070465127.1"/>
</dbReference>
<accession>A0ABM4I082</accession>
<evidence type="ECO:0000256" key="1">
    <source>
        <dbReference type="SAM" id="MobiDB-lite"/>
    </source>
</evidence>
<dbReference type="GeneID" id="110133048"/>
<feature type="compositionally biased region" description="Polar residues" evidence="1">
    <location>
        <begin position="214"/>
        <end position="226"/>
    </location>
</feature>
<evidence type="ECO:0000313" key="3">
    <source>
        <dbReference type="RefSeq" id="XP_070321228.1"/>
    </source>
</evidence>
<organism evidence="2 3">
    <name type="scientific">Odocoileus virginianus</name>
    <name type="common">White-tailed deer</name>
    <dbReference type="NCBI Taxonomy" id="9874"/>
    <lineage>
        <taxon>Eukaryota</taxon>
        <taxon>Metazoa</taxon>
        <taxon>Chordata</taxon>
        <taxon>Craniata</taxon>
        <taxon>Vertebrata</taxon>
        <taxon>Euteleostomi</taxon>
        <taxon>Mammalia</taxon>
        <taxon>Eutheria</taxon>
        <taxon>Laurasiatheria</taxon>
        <taxon>Artiodactyla</taxon>
        <taxon>Ruminantia</taxon>
        <taxon>Pecora</taxon>
        <taxon>Cervidae</taxon>
        <taxon>Odocoileinae</taxon>
        <taxon>Odocoileus</taxon>
    </lineage>
</organism>
<dbReference type="InterPro" id="IPR040879">
    <property type="entry name" value="Spt46-like"/>
</dbReference>
<feature type="region of interest" description="Disordered" evidence="1">
    <location>
        <begin position="309"/>
        <end position="373"/>
    </location>
</feature>
<feature type="region of interest" description="Disordered" evidence="1">
    <location>
        <begin position="187"/>
        <end position="259"/>
    </location>
</feature>
<keyword evidence="2" id="KW-1185">Reference proteome</keyword>
<proteinExistence type="predicted"/>
<feature type="compositionally biased region" description="Acidic residues" evidence="1">
    <location>
        <begin position="316"/>
        <end position="335"/>
    </location>
</feature>
<sequence length="373" mass="41689">MKRRQKRKHLENEESQETAEKGGGISKSQEDPPQLGCTAVAQVCPQGSGEVSSASEYFSCVSSPRKLIHGEKDRVLELSPRAGPCCSGPHTSHVHPLSTHSHSQPRDQPEAGIWKLHRDSPQPRAPLAHLQEQGERAPLSPRVSSSPSSYKTCATSLHMNKEKRGMKIYYMQVQMKKGVAVSWEAERPSESLEKQPRMEEVTLPEDVRVGTPPSDVSTRNLLSDSEPSGEEREHEERAEADSPAPGSPTVEERPRARTPDWLVTMETGFRCMACCRVFPSLEVLQEHVQNGILEGFSCHVFHLTMAQLTGKAESENTPEEEVEDEDEDEDGEDEKQEEKEKEEQQPAGEDVSLRRPWSQCPGCVFHSPKDRNN</sequence>
<feature type="region of interest" description="Disordered" evidence="1">
    <location>
        <begin position="80"/>
        <end position="151"/>
    </location>
</feature>
<dbReference type="Proteomes" id="UP001652640">
    <property type="component" value="Chromosome 3"/>
</dbReference>
<feature type="region of interest" description="Disordered" evidence="1">
    <location>
        <begin position="1"/>
        <end position="34"/>
    </location>
</feature>
<reference evidence="3" key="2">
    <citation type="submission" date="2025-08" db="UniProtKB">
        <authorList>
            <consortium name="RefSeq"/>
        </authorList>
    </citation>
    <scope>IDENTIFICATION</scope>
    <source>
        <tissue evidence="3">Tongue muscle</tissue>
    </source>
</reference>
<dbReference type="Pfam" id="PF17734">
    <property type="entry name" value="Spt46"/>
    <property type="match status" value="1"/>
</dbReference>
<name>A0ABM4I082_ODOVR</name>
<gene>
    <name evidence="3" type="primary">LOC110133048</name>
</gene>
<dbReference type="PANTHER" id="PTHR33517">
    <property type="entry name" value="PROTEIN FAM170B-RELATED"/>
    <property type="match status" value="1"/>
</dbReference>
<reference evidence="2" key="1">
    <citation type="journal article" date="2022" name="J. Hered.">
        <title>A De Novo Chromosome-Level Genome Assembly of the White-Tailed Deer, Odocoileus Virginianus.</title>
        <authorList>
            <person name="London E.W."/>
            <person name="Roca A.L."/>
            <person name="Novakofski J.E."/>
            <person name="Mateus-Pinilla N.E."/>
        </authorList>
    </citation>
    <scope>NUCLEOTIDE SEQUENCE [LARGE SCALE GENOMIC DNA]</scope>
</reference>
<feature type="compositionally biased region" description="Basic and acidic residues" evidence="1">
    <location>
        <begin position="229"/>
        <end position="240"/>
    </location>
</feature>
<feature type="compositionally biased region" description="Low complexity" evidence="1">
    <location>
        <begin position="138"/>
        <end position="149"/>
    </location>
</feature>